<dbReference type="InterPro" id="IPR018337">
    <property type="entry name" value="Cell_wall/Cho-bd_repeat"/>
</dbReference>
<reference evidence="4 5" key="1">
    <citation type="submission" date="2019-08" db="EMBL/GenBank/DDBJ databases">
        <title>In-depth cultivation of the pig gut microbiome towards novel bacterial diversity and tailored functional studies.</title>
        <authorList>
            <person name="Wylensek D."/>
            <person name="Hitch T.C.A."/>
            <person name="Clavel T."/>
        </authorList>
    </citation>
    <scope>NUCLEOTIDE SEQUENCE [LARGE SCALE GENOMIC DNA]</scope>
    <source>
        <strain evidence="4 5">Oil+RF-744-WCA-WT-11</strain>
    </source>
</reference>
<dbReference type="Gene3D" id="2.10.270.10">
    <property type="entry name" value="Cholin Binding"/>
    <property type="match status" value="2"/>
</dbReference>
<keyword evidence="1" id="KW-0677">Repeat</keyword>
<evidence type="ECO:0000256" key="1">
    <source>
        <dbReference type="ARBA" id="ARBA00022737"/>
    </source>
</evidence>
<feature type="chain" id="PRO_5026692263" description="MurNAc-LAA domain-containing protein" evidence="2">
    <location>
        <begin position="30"/>
        <end position="466"/>
    </location>
</feature>
<dbReference type="EMBL" id="VULZ01000012">
    <property type="protein sequence ID" value="MSS15550.1"/>
    <property type="molecule type" value="Genomic_DNA"/>
</dbReference>
<gene>
    <name evidence="4" type="ORF">FYJ35_10960</name>
</gene>
<evidence type="ECO:0000259" key="3">
    <source>
        <dbReference type="Pfam" id="PF01520"/>
    </source>
</evidence>
<dbReference type="SUPFAM" id="SSF53187">
    <property type="entry name" value="Zn-dependent exopeptidases"/>
    <property type="match status" value="1"/>
</dbReference>
<dbReference type="Pfam" id="PF01473">
    <property type="entry name" value="Choline_bind_1"/>
    <property type="match status" value="1"/>
</dbReference>
<dbReference type="AlphaFoldDB" id="A0A6L5X5P0"/>
<dbReference type="GO" id="GO:0009253">
    <property type="term" value="P:peptidoglycan catabolic process"/>
    <property type="evidence" value="ECO:0007669"/>
    <property type="project" value="InterPro"/>
</dbReference>
<dbReference type="RefSeq" id="WP_154526506.1">
    <property type="nucleotide sequence ID" value="NZ_JAQYJL010000010.1"/>
</dbReference>
<proteinExistence type="predicted"/>
<keyword evidence="5" id="KW-1185">Reference proteome</keyword>
<dbReference type="SUPFAM" id="SSF69360">
    <property type="entry name" value="Cell wall binding repeat"/>
    <property type="match status" value="1"/>
</dbReference>
<feature type="domain" description="MurNAc-LAA" evidence="3">
    <location>
        <begin position="246"/>
        <end position="462"/>
    </location>
</feature>
<name>A0A6L5X5P0_9FIRM</name>
<organism evidence="4 5">
    <name type="scientific">Porcincola intestinalis</name>
    <dbReference type="NCBI Taxonomy" id="2606632"/>
    <lineage>
        <taxon>Bacteria</taxon>
        <taxon>Bacillati</taxon>
        <taxon>Bacillota</taxon>
        <taxon>Clostridia</taxon>
        <taxon>Lachnospirales</taxon>
        <taxon>Lachnospiraceae</taxon>
        <taxon>Porcincola</taxon>
    </lineage>
</organism>
<accession>A0A6L5X5P0</accession>
<dbReference type="GO" id="GO:0008745">
    <property type="term" value="F:N-acetylmuramoyl-L-alanine amidase activity"/>
    <property type="evidence" value="ECO:0007669"/>
    <property type="project" value="InterPro"/>
</dbReference>
<dbReference type="Gene3D" id="3.40.630.40">
    <property type="entry name" value="Zn-dependent exopeptidases"/>
    <property type="match status" value="1"/>
</dbReference>
<sequence>MKRVRFRRLPAAAILVLLLTFLMAFSALAADGWHRRGSRIWYTSESAETGQKVRAAGLTQINGHTYYFNKSGYLRTGWIRIHGKYHYFRTTGKIGVRGRMYTAGLRKVLRAGLYGFSEDGSVLSGLCQVGDSWYYFSTSRRAGVSGLMLKKTFADTADGRRIYLLKNGKMAVNRWVKYKKKYYFFGADGNMYRSTVTPDGWKVNSRGIRTKRASAAEAAGAAGSTSASVSNLRKAGTKASTGKASILIICGHGQGDSGALGKWGGSWIQEQAYTRDFGSRIYRALSASGRVKVDMLDTSLDGYSQVKNTLNAVIVSGKTLQSRIEGKGTYGAQAYNALRSNGRLPDLLQYDYVLEVHFDASATSGKDYNGDGKMKGTFMYVNSRKSETYIDSSIIGALNGLGLPICGPAVWRSSGLLNARVFQEMGISYGLLETCFIDDKDDMTFYNRRCDDMAQAVSRAIVNQFG</sequence>
<evidence type="ECO:0000313" key="5">
    <source>
        <dbReference type="Proteomes" id="UP000481852"/>
    </source>
</evidence>
<dbReference type="InterPro" id="IPR002508">
    <property type="entry name" value="MurNAc-LAA_cat"/>
</dbReference>
<keyword evidence="2" id="KW-0732">Signal</keyword>
<protein>
    <recommendedName>
        <fullName evidence="3">MurNAc-LAA domain-containing protein</fullName>
    </recommendedName>
</protein>
<dbReference type="Pfam" id="PF01520">
    <property type="entry name" value="Amidase_3"/>
    <property type="match status" value="1"/>
</dbReference>
<evidence type="ECO:0000313" key="4">
    <source>
        <dbReference type="EMBL" id="MSS15550.1"/>
    </source>
</evidence>
<evidence type="ECO:0000256" key="2">
    <source>
        <dbReference type="SAM" id="SignalP"/>
    </source>
</evidence>
<comment type="caution">
    <text evidence="4">The sequence shown here is derived from an EMBL/GenBank/DDBJ whole genome shotgun (WGS) entry which is preliminary data.</text>
</comment>
<dbReference type="Proteomes" id="UP000481852">
    <property type="component" value="Unassembled WGS sequence"/>
</dbReference>
<dbReference type="Pfam" id="PF19127">
    <property type="entry name" value="Choline_bind_3"/>
    <property type="match status" value="1"/>
</dbReference>
<feature type="signal peptide" evidence="2">
    <location>
        <begin position="1"/>
        <end position="29"/>
    </location>
</feature>